<dbReference type="EMBL" id="JAQQDR010000023">
    <property type="protein sequence ID" value="MFM0243266.1"/>
    <property type="molecule type" value="Genomic_DNA"/>
</dbReference>
<gene>
    <name evidence="1" type="ORF">PQR03_34490</name>
</gene>
<evidence type="ECO:0000313" key="1">
    <source>
        <dbReference type="EMBL" id="MFM0243266.1"/>
    </source>
</evidence>
<evidence type="ECO:0000313" key="2">
    <source>
        <dbReference type="Proteomes" id="UP001629274"/>
    </source>
</evidence>
<accession>A0ABW9BRK7</accession>
<protein>
    <submittedName>
        <fullName evidence="1">Uncharacterized protein</fullName>
    </submittedName>
</protein>
<sequence length="396" mass="44264">MAENLTATGTTNPQPNTCVDAQCSCDVIWSLAQQFAMRQIVTHAPVHNHMPDYREDDPQVSGTQLEKEAPAFATDPEVRARRIAAAYARVFLEDFHLGAKGGSKGNFVGRFYWLGLGAFASKQVAATLALWRVKYGARWSELRAGLGRGNLWLFNDVLPWFYGYAAGADTFEKCAQSRDSRNFVDQVATNFTRQKSHAESIDKIPCEIDGDTGLKKFRLGYLRHTSLVGDGFAAVNQWEKAADKARPAIAFSHLLAIAKQEQGEVLQGLIYDEPAFQRWLNMQRVALSASDDTAIHSSMEVMRYGLSDGSDIALSLLLRALVPNLQLVLTSGDTTDDAEFQSNAPDRLVLQDYQKRMDWIQKAAMKYHGLMQGDRRETMIGYLKDIRNWGDRPDNS</sequence>
<dbReference type="RefSeq" id="WP_408264880.1">
    <property type="nucleotide sequence ID" value="NZ_JAQQCK010000031.1"/>
</dbReference>
<dbReference type="InterPro" id="IPR019658">
    <property type="entry name" value="DUF2515"/>
</dbReference>
<comment type="caution">
    <text evidence="1">The sequence shown here is derived from an EMBL/GenBank/DDBJ whole genome shotgun (WGS) entry which is preliminary data.</text>
</comment>
<reference evidence="1 2" key="1">
    <citation type="journal article" date="2024" name="Chem. Sci.">
        <title>Discovery of megapolipeptins by genome mining of a Burkholderiales bacteria collection.</title>
        <authorList>
            <person name="Paulo B.S."/>
            <person name="Recchia M.J.J."/>
            <person name="Lee S."/>
            <person name="Fergusson C.H."/>
            <person name="Romanowski S.B."/>
            <person name="Hernandez A."/>
            <person name="Krull N."/>
            <person name="Liu D.Y."/>
            <person name="Cavanagh H."/>
            <person name="Bos A."/>
            <person name="Gray C.A."/>
            <person name="Murphy B.T."/>
            <person name="Linington R.G."/>
            <person name="Eustaquio A.S."/>
        </authorList>
    </citation>
    <scope>NUCLEOTIDE SEQUENCE [LARGE SCALE GENOMIC DNA]</scope>
    <source>
        <strain evidence="1 2">RL17-351-BIE-A</strain>
    </source>
</reference>
<dbReference type="Proteomes" id="UP001629274">
    <property type="component" value="Unassembled WGS sequence"/>
</dbReference>
<proteinExistence type="predicted"/>
<organism evidence="1 2">
    <name type="scientific">Paraburkholderia phytofirmans</name>
    <dbReference type="NCBI Taxonomy" id="261302"/>
    <lineage>
        <taxon>Bacteria</taxon>
        <taxon>Pseudomonadati</taxon>
        <taxon>Pseudomonadota</taxon>
        <taxon>Betaproteobacteria</taxon>
        <taxon>Burkholderiales</taxon>
        <taxon>Burkholderiaceae</taxon>
        <taxon>Paraburkholderia</taxon>
    </lineage>
</organism>
<keyword evidence="2" id="KW-1185">Reference proteome</keyword>
<dbReference type="Pfam" id="PF10720">
    <property type="entry name" value="DUF2515"/>
    <property type="match status" value="1"/>
</dbReference>
<name>A0ABW9BRK7_9BURK</name>